<accession>A0A0E9U2P8</accession>
<dbReference type="AlphaFoldDB" id="A0A0E9U2P8"/>
<reference evidence="1" key="1">
    <citation type="submission" date="2014-11" db="EMBL/GenBank/DDBJ databases">
        <authorList>
            <person name="Amaro Gonzalez C."/>
        </authorList>
    </citation>
    <scope>NUCLEOTIDE SEQUENCE</scope>
</reference>
<organism evidence="1">
    <name type="scientific">Anguilla anguilla</name>
    <name type="common">European freshwater eel</name>
    <name type="synonym">Muraena anguilla</name>
    <dbReference type="NCBI Taxonomy" id="7936"/>
    <lineage>
        <taxon>Eukaryota</taxon>
        <taxon>Metazoa</taxon>
        <taxon>Chordata</taxon>
        <taxon>Craniata</taxon>
        <taxon>Vertebrata</taxon>
        <taxon>Euteleostomi</taxon>
        <taxon>Actinopterygii</taxon>
        <taxon>Neopterygii</taxon>
        <taxon>Teleostei</taxon>
        <taxon>Anguilliformes</taxon>
        <taxon>Anguillidae</taxon>
        <taxon>Anguilla</taxon>
    </lineage>
</organism>
<evidence type="ECO:0000313" key="1">
    <source>
        <dbReference type="EMBL" id="JAH60012.1"/>
    </source>
</evidence>
<reference evidence="1" key="2">
    <citation type="journal article" date="2015" name="Fish Shellfish Immunol.">
        <title>Early steps in the European eel (Anguilla anguilla)-Vibrio vulnificus interaction in the gills: Role of the RtxA13 toxin.</title>
        <authorList>
            <person name="Callol A."/>
            <person name="Pajuelo D."/>
            <person name="Ebbesson L."/>
            <person name="Teles M."/>
            <person name="MacKenzie S."/>
            <person name="Amaro C."/>
        </authorList>
    </citation>
    <scope>NUCLEOTIDE SEQUENCE</scope>
</reference>
<proteinExistence type="predicted"/>
<sequence length="48" mass="5509">MLLNRTCPKSSEASTVQRILTCDVERCKIPEQTTSIKNNFKNGTHRMQ</sequence>
<name>A0A0E9U2P8_ANGAN</name>
<protein>
    <submittedName>
        <fullName evidence="1">Uncharacterized protein</fullName>
    </submittedName>
</protein>
<dbReference type="EMBL" id="GBXM01048565">
    <property type="protein sequence ID" value="JAH60012.1"/>
    <property type="molecule type" value="Transcribed_RNA"/>
</dbReference>